<accession>A0A6P8YU75</accession>
<name>A0A6P8YU75_THRPL</name>
<dbReference type="InParanoid" id="A0A6P8YU75"/>
<organism evidence="3">
    <name type="scientific">Thrips palmi</name>
    <name type="common">Melon thrips</name>
    <dbReference type="NCBI Taxonomy" id="161013"/>
    <lineage>
        <taxon>Eukaryota</taxon>
        <taxon>Metazoa</taxon>
        <taxon>Ecdysozoa</taxon>
        <taxon>Arthropoda</taxon>
        <taxon>Hexapoda</taxon>
        <taxon>Insecta</taxon>
        <taxon>Pterygota</taxon>
        <taxon>Neoptera</taxon>
        <taxon>Paraneoptera</taxon>
        <taxon>Thysanoptera</taxon>
        <taxon>Terebrantia</taxon>
        <taxon>Thripoidea</taxon>
        <taxon>Thripidae</taxon>
        <taxon>Thrips</taxon>
    </lineage>
</organism>
<dbReference type="SUPFAM" id="SSF48726">
    <property type="entry name" value="Immunoglobulin"/>
    <property type="match status" value="1"/>
</dbReference>
<dbReference type="GO" id="GO:0004197">
    <property type="term" value="F:cysteine-type endopeptidase activity"/>
    <property type="evidence" value="ECO:0007669"/>
    <property type="project" value="InterPro"/>
</dbReference>
<dbReference type="RefSeq" id="XP_034241055.1">
    <property type="nucleotide sequence ID" value="XM_034385164.1"/>
</dbReference>
<dbReference type="AlphaFoldDB" id="A0A6P8YU75"/>
<dbReference type="Pfam" id="PF00656">
    <property type="entry name" value="Peptidase_C14"/>
    <property type="match status" value="1"/>
</dbReference>
<dbReference type="PANTHER" id="PTHR22576:SF37">
    <property type="entry name" value="MUCOSA-ASSOCIATED LYMPHOID TISSUE LYMPHOMA TRANSLOCATION PROTEIN 1"/>
    <property type="match status" value="1"/>
</dbReference>
<evidence type="ECO:0000313" key="3">
    <source>
        <dbReference type="RefSeq" id="XP_034241055.1"/>
    </source>
</evidence>
<dbReference type="OrthoDB" id="6578460at2759"/>
<dbReference type="Gene3D" id="3.40.50.1460">
    <property type="match status" value="1"/>
</dbReference>
<dbReference type="InterPro" id="IPR013783">
    <property type="entry name" value="Ig-like_fold"/>
</dbReference>
<dbReference type="InterPro" id="IPR011600">
    <property type="entry name" value="Pept_C14_caspase"/>
</dbReference>
<dbReference type="SMART" id="SM00409">
    <property type="entry name" value="IG"/>
    <property type="match status" value="2"/>
</dbReference>
<evidence type="ECO:0000259" key="1">
    <source>
        <dbReference type="PROSITE" id="PS50835"/>
    </source>
</evidence>
<feature type="domain" description="Ig-like" evidence="1">
    <location>
        <begin position="188"/>
        <end position="270"/>
    </location>
</feature>
<gene>
    <name evidence="3" type="primary">LOC117645175</name>
</gene>
<dbReference type="InterPro" id="IPR029030">
    <property type="entry name" value="Caspase-like_dom_sf"/>
</dbReference>
<dbReference type="InterPro" id="IPR036179">
    <property type="entry name" value="Ig-like_dom_sf"/>
</dbReference>
<dbReference type="Proteomes" id="UP000515158">
    <property type="component" value="Unplaced"/>
</dbReference>
<proteinExistence type="predicted"/>
<dbReference type="InterPro" id="IPR013098">
    <property type="entry name" value="Ig_I-set"/>
</dbReference>
<dbReference type="GeneID" id="117645175"/>
<reference evidence="3" key="1">
    <citation type="submission" date="2025-08" db="UniProtKB">
        <authorList>
            <consortium name="RefSeq"/>
        </authorList>
    </citation>
    <scope>IDENTIFICATION</scope>
    <source>
        <tissue evidence="3">Total insect</tissue>
    </source>
</reference>
<dbReference type="InterPro" id="IPR052039">
    <property type="entry name" value="Caspase-related_regulators"/>
</dbReference>
<protein>
    <submittedName>
        <fullName evidence="3">Mucosa-associated lymphoid tissue lymphoma translocation protein 1-like</fullName>
    </submittedName>
</protein>
<dbReference type="SUPFAM" id="SSF52129">
    <property type="entry name" value="Caspase-like"/>
    <property type="match status" value="1"/>
</dbReference>
<dbReference type="GO" id="GO:0006508">
    <property type="term" value="P:proteolysis"/>
    <property type="evidence" value="ECO:0007669"/>
    <property type="project" value="InterPro"/>
</dbReference>
<dbReference type="Gene3D" id="2.60.40.10">
    <property type="entry name" value="Immunoglobulins"/>
    <property type="match status" value="2"/>
</dbReference>
<keyword evidence="2" id="KW-1185">Reference proteome</keyword>
<dbReference type="InterPro" id="IPR007110">
    <property type="entry name" value="Ig-like_dom"/>
</dbReference>
<dbReference type="Pfam" id="PF07679">
    <property type="entry name" value="I-set"/>
    <property type="match status" value="1"/>
</dbReference>
<sequence>MLVKDLSMSQVVRLASELKENDAWRRVAGQFDINTGMDLKDRPTAYDFVTSLIDRHITVGHLQYVLDVLKLEEAAKVLCKPEMLRIVRQPYCEETDGCFWGKNGVLQVKAGERLHLKIEADGCPKPTFQWYCENIPVCSEQEYIIPAFSEEEGVYYCTVHQRMDYGWTNTVTSEDITVKLIDEGQEVPQILSFDCSADELECGEELKLSAKVSAGPQPTFSWWHNAKPLEGFKSNVLRIPHVDKDCKGTYELRVKNRFGENSQKFDIKVKARRPNPSEKKALLISIEDYKDNRLHTPHNDAKALKECLEKYDFHCTLEQDLPANQIEKVVEKFFATLQKDAFVLFYFGGHGMMENRVLYMIGSDADFSPQNFIKYVVSEDSVIDAVQKYQPLMFASILDMCQNSANCDNFPKIESKQTWDCTLFRCYSTSQNRKALEKKGSENSVYVKHLREALLRDKDSTFYDLINKVNRSVINEEEDTGQMPEVRAIRIHDFKLSDAVRSSE</sequence>
<dbReference type="PANTHER" id="PTHR22576">
    <property type="entry name" value="MUCOSA ASSOCIATED LYMPHOID TISSUE LYMPHOMA TRANSLOCATION PROTEIN 1/PARACASPASE"/>
    <property type="match status" value="1"/>
</dbReference>
<dbReference type="PROSITE" id="PS50835">
    <property type="entry name" value="IG_LIKE"/>
    <property type="match status" value="1"/>
</dbReference>
<dbReference type="KEGG" id="tpal:117645175"/>
<evidence type="ECO:0000313" key="2">
    <source>
        <dbReference type="Proteomes" id="UP000515158"/>
    </source>
</evidence>
<dbReference type="InterPro" id="IPR003599">
    <property type="entry name" value="Ig_sub"/>
</dbReference>